<dbReference type="InterPro" id="IPR035959">
    <property type="entry name" value="RutC-like_sf"/>
</dbReference>
<protein>
    <submittedName>
        <fullName evidence="1">Rid family hydrolase</fullName>
    </submittedName>
</protein>
<organism evidence="1 2">
    <name type="scientific">Ignatzschineria rhizosphaerae</name>
    <dbReference type="NCBI Taxonomy" id="2923279"/>
    <lineage>
        <taxon>Bacteria</taxon>
        <taxon>Pseudomonadati</taxon>
        <taxon>Pseudomonadota</taxon>
        <taxon>Gammaproteobacteria</taxon>
        <taxon>Cardiobacteriales</taxon>
        <taxon>Ignatzschineriaceae</taxon>
        <taxon>Ignatzschineria</taxon>
    </lineage>
</organism>
<keyword evidence="1" id="KW-0378">Hydrolase</keyword>
<dbReference type="GO" id="GO:0016787">
    <property type="term" value="F:hydrolase activity"/>
    <property type="evidence" value="ECO:0007669"/>
    <property type="project" value="UniProtKB-KW"/>
</dbReference>
<reference evidence="1 2" key="1">
    <citation type="submission" date="2022-03" db="EMBL/GenBank/DDBJ databases">
        <title>Ignatzschineria rhizosphaerae HR5S32.</title>
        <authorList>
            <person name="Sun J.Q."/>
            <person name="Feng J.Y."/>
        </authorList>
    </citation>
    <scope>NUCLEOTIDE SEQUENCE [LARGE SCALE GENOMIC DNA]</scope>
    <source>
        <strain evidence="1 2">HR5S32</strain>
    </source>
</reference>
<gene>
    <name evidence="1" type="ORF">MMG00_04740</name>
</gene>
<dbReference type="RefSeq" id="WP_242152125.1">
    <property type="nucleotide sequence ID" value="NZ_CP093379.1"/>
</dbReference>
<name>A0ABY3X4G7_9GAMM</name>
<dbReference type="PANTHER" id="PTHR43857:SF1">
    <property type="entry name" value="YJGH FAMILY PROTEIN"/>
    <property type="match status" value="1"/>
</dbReference>
<dbReference type="Proteomes" id="UP000829542">
    <property type="component" value="Chromosome"/>
</dbReference>
<dbReference type="PANTHER" id="PTHR43857">
    <property type="entry name" value="BLR7761 PROTEIN"/>
    <property type="match status" value="1"/>
</dbReference>
<dbReference type="InterPro" id="IPR006175">
    <property type="entry name" value="YjgF/YER057c/UK114"/>
</dbReference>
<evidence type="ECO:0000313" key="1">
    <source>
        <dbReference type="EMBL" id="UNM97160.1"/>
    </source>
</evidence>
<dbReference type="SUPFAM" id="SSF55298">
    <property type="entry name" value="YjgF-like"/>
    <property type="match status" value="1"/>
</dbReference>
<keyword evidence="2" id="KW-1185">Reference proteome</keyword>
<dbReference type="EMBL" id="CP093379">
    <property type="protein sequence ID" value="UNM97160.1"/>
    <property type="molecule type" value="Genomic_DNA"/>
</dbReference>
<accession>A0ABY3X4G7</accession>
<dbReference type="Pfam" id="PF01042">
    <property type="entry name" value="Ribonuc_L-PSP"/>
    <property type="match status" value="1"/>
</dbReference>
<evidence type="ECO:0000313" key="2">
    <source>
        <dbReference type="Proteomes" id="UP000829542"/>
    </source>
</evidence>
<proteinExistence type="predicted"/>
<sequence length="135" mass="14753">MHTLINPKSVFNSLQYGFSQAVLTDGAKQLFLSGQVATDKDQNTIATGMGNQTRVCLENIEKVLQAAGSCKAHVAMLRIYIKESANTQEAQNEIAEELRTFFGEQSPASSWVVVTGLALPEWLIEIEAQAVIPNQ</sequence>
<dbReference type="Gene3D" id="3.30.1330.40">
    <property type="entry name" value="RutC-like"/>
    <property type="match status" value="1"/>
</dbReference>